<dbReference type="RefSeq" id="WP_085799819.1">
    <property type="nucleotide sequence ID" value="NZ_FWXB01000005.1"/>
</dbReference>
<keyword evidence="3" id="KW-0966">Cell projection</keyword>
<protein>
    <submittedName>
        <fullName evidence="3">Flagellar hook-associated protein FlgL</fullName>
    </submittedName>
</protein>
<reference evidence="3 4" key="1">
    <citation type="submission" date="2017-03" db="EMBL/GenBank/DDBJ databases">
        <authorList>
            <person name="Afonso C.L."/>
            <person name="Miller P.J."/>
            <person name="Scott M.A."/>
            <person name="Spackman E."/>
            <person name="Goraichik I."/>
            <person name="Dimitrov K.M."/>
            <person name="Suarez D.L."/>
            <person name="Swayne D.E."/>
        </authorList>
    </citation>
    <scope>NUCLEOTIDE SEQUENCE [LARGE SCALE GENOMIC DNA]</scope>
    <source>
        <strain evidence="3 4">CECT 7745</strain>
    </source>
</reference>
<keyword evidence="4" id="KW-1185">Reference proteome</keyword>
<dbReference type="SUPFAM" id="SSF64518">
    <property type="entry name" value="Phase 1 flagellin"/>
    <property type="match status" value="1"/>
</dbReference>
<organism evidence="3 4">
    <name type="scientific">Roseovarius aestuarii</name>
    <dbReference type="NCBI Taxonomy" id="475083"/>
    <lineage>
        <taxon>Bacteria</taxon>
        <taxon>Pseudomonadati</taxon>
        <taxon>Pseudomonadota</taxon>
        <taxon>Alphaproteobacteria</taxon>
        <taxon>Rhodobacterales</taxon>
        <taxon>Roseobacteraceae</taxon>
        <taxon>Roseovarius</taxon>
    </lineage>
</organism>
<proteinExistence type="predicted"/>
<dbReference type="AlphaFoldDB" id="A0A1X7BQD6"/>
<dbReference type="InterPro" id="IPR046358">
    <property type="entry name" value="Flagellin_C"/>
</dbReference>
<dbReference type="Pfam" id="PF00700">
    <property type="entry name" value="Flagellin_C"/>
    <property type="match status" value="1"/>
</dbReference>
<feature type="domain" description="Flagellin C-terminal" evidence="2">
    <location>
        <begin position="265"/>
        <end position="335"/>
    </location>
</feature>
<dbReference type="OrthoDB" id="7312911at2"/>
<name>A0A1X7BQD6_9RHOB</name>
<dbReference type="Gene3D" id="1.20.1330.10">
    <property type="entry name" value="f41 fragment of flagellin, N-terminal domain"/>
    <property type="match status" value="1"/>
</dbReference>
<keyword evidence="1" id="KW-0175">Coiled coil</keyword>
<gene>
    <name evidence="3" type="ORF">ROA7745_01668</name>
</gene>
<dbReference type="EMBL" id="FWXB01000005">
    <property type="protein sequence ID" value="SMC11848.1"/>
    <property type="molecule type" value="Genomic_DNA"/>
</dbReference>
<keyword evidence="3" id="KW-0282">Flagellum</keyword>
<sequence>MNLQSLGDLAQTFKLRQQNTQLKLQIDRLTQELSSGQAADLTRQLSGDFGYISDIEHDLVVLESYDNAASEAATATAAMQQALDVVQSLAGDLGANAILLGTTTGSLPVSAIATQGRGALESIISSLNTEMAGRSLFSGTDIEAVPLVSANALLTEVRIATAGALTASDVITALDTFFDTPGGGFETLIYQGGTTFLSPYQLGEGESVSLDIRADDAAFRNVMKNTVMAALADDASLTLNPAERIELAHQSGQRLLFSQDEVIGIRSNLGAAQSRIEQSSTRISSEMSSLEFARNELVSVDQFKTATELENVQFQLETLYTLTARASRLSLVNFLS</sequence>
<evidence type="ECO:0000313" key="4">
    <source>
        <dbReference type="Proteomes" id="UP000193224"/>
    </source>
</evidence>
<accession>A0A1X7BQD6</accession>
<evidence type="ECO:0000259" key="2">
    <source>
        <dbReference type="Pfam" id="PF00700"/>
    </source>
</evidence>
<feature type="coiled-coil region" evidence="1">
    <location>
        <begin position="12"/>
        <end position="39"/>
    </location>
</feature>
<keyword evidence="3" id="KW-0969">Cilium</keyword>
<evidence type="ECO:0000256" key="1">
    <source>
        <dbReference type="SAM" id="Coils"/>
    </source>
</evidence>
<evidence type="ECO:0000313" key="3">
    <source>
        <dbReference type="EMBL" id="SMC11848.1"/>
    </source>
</evidence>
<dbReference type="Proteomes" id="UP000193224">
    <property type="component" value="Unassembled WGS sequence"/>
</dbReference>